<evidence type="ECO:0000256" key="1">
    <source>
        <dbReference type="ARBA" id="ARBA00023098"/>
    </source>
</evidence>
<evidence type="ECO:0000313" key="4">
    <source>
        <dbReference type="EMBL" id="TLU71136.1"/>
    </source>
</evidence>
<dbReference type="PROSITE" id="PS51635">
    <property type="entry name" value="PNPLA"/>
    <property type="match status" value="1"/>
</dbReference>
<keyword evidence="2" id="KW-0442">Lipid degradation</keyword>
<dbReference type="InterPro" id="IPR016035">
    <property type="entry name" value="Acyl_Trfase/lysoPLipase"/>
</dbReference>
<feature type="short sequence motif" description="GXGXXG" evidence="2">
    <location>
        <begin position="19"/>
        <end position="24"/>
    </location>
</feature>
<accession>A0A5R9J709</accession>
<dbReference type="NCBIfam" id="NF041079">
    <property type="entry name" value="CBASS_lipase"/>
    <property type="match status" value="1"/>
</dbReference>
<comment type="caution">
    <text evidence="4">The sequence shown here is derived from an EMBL/GenBank/DDBJ whole genome shotgun (WGS) entry which is preliminary data.</text>
</comment>
<keyword evidence="1 2" id="KW-0443">Lipid metabolism</keyword>
<feature type="short sequence motif" description="GXSXG" evidence="2">
    <location>
        <begin position="51"/>
        <end position="55"/>
    </location>
</feature>
<evidence type="ECO:0000259" key="3">
    <source>
        <dbReference type="PROSITE" id="PS51635"/>
    </source>
</evidence>
<feature type="short sequence motif" description="DGA/G" evidence="2">
    <location>
        <begin position="192"/>
        <end position="194"/>
    </location>
</feature>
<dbReference type="InterPro" id="IPR002641">
    <property type="entry name" value="PNPLA_dom"/>
</dbReference>
<sequence>MAIGSGPLNQRQQILALSGGGYRGLFAASILEELEARAGCPLKSRFNVLAGTSIGALLAAGIACGVPASKMAAAFRGHGEQIFDRSVWILGRKMPWNRTALGLVRSRYSPVGLEAVARKILGPAADAPIRDLAMPLLVVATNRQHRRAAIFRSWEGPAAEFAKATLLQAVMASAAAPTYFPDQRVCGSSLIDGGIIANAPDLIALIEWISFKGALIEECDILSLGTAGGVRRGSPQAQTGHGTLGSMLPTRFGGLDLFGVTLAAQQELTIEACAKLLGSRHVRIDVTPTEKEEAILGLDRTAPNATDLLDTLGKRALLQLRVDQQLVVSGMLRSEPKTTTV</sequence>
<feature type="domain" description="PNPLA" evidence="3">
    <location>
        <begin position="15"/>
        <end position="205"/>
    </location>
</feature>
<keyword evidence="5" id="KW-1185">Reference proteome</keyword>
<dbReference type="GO" id="GO:0016787">
    <property type="term" value="F:hydrolase activity"/>
    <property type="evidence" value="ECO:0007669"/>
    <property type="project" value="UniProtKB-UniRule"/>
</dbReference>
<organism evidence="4 5">
    <name type="scientific">Lichenicoccus roseus</name>
    <dbReference type="NCBI Taxonomy" id="2683649"/>
    <lineage>
        <taxon>Bacteria</taxon>
        <taxon>Pseudomonadati</taxon>
        <taxon>Pseudomonadota</taxon>
        <taxon>Alphaproteobacteria</taxon>
        <taxon>Acetobacterales</taxon>
        <taxon>Acetobacteraceae</taxon>
        <taxon>Lichenicoccus</taxon>
    </lineage>
</organism>
<keyword evidence="2" id="KW-0378">Hydrolase</keyword>
<dbReference type="EMBL" id="VCDI01000008">
    <property type="protein sequence ID" value="TLU71136.1"/>
    <property type="molecule type" value="Genomic_DNA"/>
</dbReference>
<gene>
    <name evidence="4" type="ORF">FE263_18370</name>
</gene>
<feature type="active site" description="Proton acceptor" evidence="2">
    <location>
        <position position="192"/>
    </location>
</feature>
<dbReference type="Pfam" id="PF01734">
    <property type="entry name" value="Patatin"/>
    <property type="match status" value="1"/>
</dbReference>
<dbReference type="CDD" id="cd07199">
    <property type="entry name" value="Pat17_PNPLA8_PNPLA9_like"/>
    <property type="match status" value="1"/>
</dbReference>
<feature type="active site" description="Nucleophile" evidence="2">
    <location>
        <position position="53"/>
    </location>
</feature>
<proteinExistence type="predicted"/>
<dbReference type="AlphaFoldDB" id="A0A5R9J709"/>
<reference evidence="4 5" key="1">
    <citation type="submission" date="2019-05" db="EMBL/GenBank/DDBJ databases">
        <authorList>
            <person name="Pankratov T."/>
            <person name="Grouzdev D."/>
        </authorList>
    </citation>
    <scope>NUCLEOTIDE SEQUENCE [LARGE SCALE GENOMIC DNA]</scope>
    <source>
        <strain evidence="4 5">KEBCLARHB70R</strain>
    </source>
</reference>
<protein>
    <recommendedName>
        <fullName evidence="3">PNPLA domain-containing protein</fullName>
    </recommendedName>
</protein>
<name>A0A5R9J709_9PROT</name>
<dbReference type="PANTHER" id="PTHR24138">
    <property type="entry name" value="INTRACELLLAR PHOSPHOLIPASE A FAMILY"/>
    <property type="match status" value="1"/>
</dbReference>
<dbReference type="Gene3D" id="3.40.1090.10">
    <property type="entry name" value="Cytosolic phospholipase A2 catalytic domain"/>
    <property type="match status" value="1"/>
</dbReference>
<evidence type="ECO:0000313" key="5">
    <source>
        <dbReference type="Proteomes" id="UP000305654"/>
    </source>
</evidence>
<dbReference type="OrthoDB" id="9807112at2"/>
<evidence type="ECO:0000256" key="2">
    <source>
        <dbReference type="PROSITE-ProRule" id="PRU01161"/>
    </source>
</evidence>
<dbReference type="InterPro" id="IPR047156">
    <property type="entry name" value="Teg/CotR/CapV-like"/>
</dbReference>
<dbReference type="Proteomes" id="UP000305654">
    <property type="component" value="Unassembled WGS sequence"/>
</dbReference>
<dbReference type="PANTHER" id="PTHR24138:SF10">
    <property type="entry name" value="PHOSPHOLIPASE A2"/>
    <property type="match status" value="1"/>
</dbReference>
<dbReference type="GO" id="GO:0016042">
    <property type="term" value="P:lipid catabolic process"/>
    <property type="evidence" value="ECO:0007669"/>
    <property type="project" value="UniProtKB-UniRule"/>
</dbReference>
<dbReference type="SUPFAM" id="SSF52151">
    <property type="entry name" value="FabD/lysophospholipase-like"/>
    <property type="match status" value="1"/>
</dbReference>